<dbReference type="EMBL" id="OZ004260">
    <property type="protein sequence ID" value="CAK7920499.1"/>
    <property type="molecule type" value="Genomic_DNA"/>
</dbReference>
<feature type="compositionally biased region" description="Basic and acidic residues" evidence="1">
    <location>
        <begin position="174"/>
        <end position="183"/>
    </location>
</feature>
<accession>A0ABP0EJC7</accession>
<dbReference type="Proteomes" id="UP001497600">
    <property type="component" value="Chromosome H"/>
</dbReference>
<feature type="region of interest" description="Disordered" evidence="1">
    <location>
        <begin position="1"/>
        <end position="26"/>
    </location>
</feature>
<feature type="compositionally biased region" description="Polar residues" evidence="1">
    <location>
        <begin position="69"/>
        <end position="78"/>
    </location>
</feature>
<feature type="region of interest" description="Disordered" evidence="1">
    <location>
        <begin position="130"/>
        <end position="203"/>
    </location>
</feature>
<feature type="region of interest" description="Disordered" evidence="1">
    <location>
        <begin position="52"/>
        <end position="91"/>
    </location>
</feature>
<proteinExistence type="predicted"/>
<evidence type="ECO:0000313" key="2">
    <source>
        <dbReference type="EMBL" id="CAK7920499.1"/>
    </source>
</evidence>
<evidence type="ECO:0000313" key="3">
    <source>
        <dbReference type="Proteomes" id="UP001497600"/>
    </source>
</evidence>
<feature type="compositionally biased region" description="Low complexity" evidence="1">
    <location>
        <begin position="131"/>
        <end position="154"/>
    </location>
</feature>
<sequence>MLSPKTKCVTPVNRPRTSEPSIGHSLSASNLQSFKNVSTISNELRIGRHSSITNNNYIPSSALSDARSNKSPHGTSRRYSFPEGGATPSEHMNLRKMSNEQIIDLMEREQDAIVLKLMKEIESLKEENKSLKSSLSNALQSSSLPRRTSSLSSSVGEKESTRSSISSNSSFLNSKDEMFNTDRKKFKRKPSNEIPRNSVKKEH</sequence>
<evidence type="ECO:0000256" key="1">
    <source>
        <dbReference type="SAM" id="MobiDB-lite"/>
    </source>
</evidence>
<organism evidence="2 3">
    <name type="scientific">[Candida] anglica</name>
    <dbReference type="NCBI Taxonomy" id="148631"/>
    <lineage>
        <taxon>Eukaryota</taxon>
        <taxon>Fungi</taxon>
        <taxon>Dikarya</taxon>
        <taxon>Ascomycota</taxon>
        <taxon>Saccharomycotina</taxon>
        <taxon>Pichiomycetes</taxon>
        <taxon>Debaryomycetaceae</taxon>
        <taxon>Kurtzmaniella</taxon>
    </lineage>
</organism>
<name>A0ABP0EJC7_9ASCO</name>
<reference evidence="2 3" key="1">
    <citation type="submission" date="2024-01" db="EMBL/GenBank/DDBJ databases">
        <authorList>
            <consortium name="Genoscope - CEA"/>
            <person name="William W."/>
        </authorList>
    </citation>
    <scope>NUCLEOTIDE SEQUENCE [LARGE SCALE GENOMIC DNA]</scope>
    <source>
        <strain evidence="2 3">29B2s-10</strain>
    </source>
</reference>
<protein>
    <submittedName>
        <fullName evidence="2">Uncharacterized protein</fullName>
    </submittedName>
</protein>
<keyword evidence="3" id="KW-1185">Reference proteome</keyword>
<feature type="compositionally biased region" description="Low complexity" evidence="1">
    <location>
        <begin position="162"/>
        <end position="173"/>
    </location>
</feature>
<gene>
    <name evidence="2" type="ORF">CAAN4_H03114</name>
</gene>
<feature type="compositionally biased region" description="Polar residues" evidence="1">
    <location>
        <begin position="52"/>
        <end position="63"/>
    </location>
</feature>